<organism evidence="1 2">
    <name type="scientific">Porites evermanni</name>
    <dbReference type="NCBI Taxonomy" id="104178"/>
    <lineage>
        <taxon>Eukaryota</taxon>
        <taxon>Metazoa</taxon>
        <taxon>Cnidaria</taxon>
        <taxon>Anthozoa</taxon>
        <taxon>Hexacorallia</taxon>
        <taxon>Scleractinia</taxon>
        <taxon>Fungiina</taxon>
        <taxon>Poritidae</taxon>
        <taxon>Porites</taxon>
    </lineage>
</organism>
<reference evidence="1 2" key="1">
    <citation type="submission" date="2022-05" db="EMBL/GenBank/DDBJ databases">
        <authorList>
            <consortium name="Genoscope - CEA"/>
            <person name="William W."/>
        </authorList>
    </citation>
    <scope>NUCLEOTIDE SEQUENCE [LARGE SCALE GENOMIC DNA]</scope>
</reference>
<evidence type="ECO:0000313" key="2">
    <source>
        <dbReference type="Proteomes" id="UP001159427"/>
    </source>
</evidence>
<sequence length="138" mass="15606">PFLAVDVRTLNVQLEIFKLLMKDGEFNCFDDILAKIKQLSEAEKCIITEIITLCKLLLVNAATSAAGERSFSSARRLKTWPRSTMTQTRFSNLTILNTHKQRTDKLCLIDVANEFAALNENRKSNFGTFKESDLKMSG</sequence>
<evidence type="ECO:0000313" key="1">
    <source>
        <dbReference type="EMBL" id="CAH3018198.1"/>
    </source>
</evidence>
<keyword evidence="2" id="KW-1185">Reference proteome</keyword>
<proteinExistence type="predicted"/>
<dbReference type="Proteomes" id="UP001159427">
    <property type="component" value="Unassembled WGS sequence"/>
</dbReference>
<comment type="caution">
    <text evidence="1">The sequence shown here is derived from an EMBL/GenBank/DDBJ whole genome shotgun (WGS) entry which is preliminary data.</text>
</comment>
<evidence type="ECO:0008006" key="3">
    <source>
        <dbReference type="Google" id="ProtNLM"/>
    </source>
</evidence>
<name>A0ABN8LM11_9CNID</name>
<accession>A0ABN8LM11</accession>
<gene>
    <name evidence="1" type="ORF">PEVE_00041754</name>
</gene>
<feature type="non-terminal residue" evidence="1">
    <location>
        <position position="1"/>
    </location>
</feature>
<dbReference type="EMBL" id="CALNXI010000080">
    <property type="protein sequence ID" value="CAH3018198.1"/>
    <property type="molecule type" value="Genomic_DNA"/>
</dbReference>
<protein>
    <recommendedName>
        <fullName evidence="3">HAT C-terminal dimerisation domain-containing protein</fullName>
    </recommendedName>
</protein>